<evidence type="ECO:0000256" key="1">
    <source>
        <dbReference type="ARBA" id="ARBA00004651"/>
    </source>
</evidence>
<evidence type="ECO:0000256" key="2">
    <source>
        <dbReference type="ARBA" id="ARBA00022475"/>
    </source>
</evidence>
<keyword evidence="2" id="KW-1003">Cell membrane</keyword>
<protein>
    <submittedName>
        <fullName evidence="10">FtsX-like permease family protein</fullName>
    </submittedName>
</protein>
<name>A0A5R8KBU9_9BACT</name>
<evidence type="ECO:0000256" key="7">
    <source>
        <dbReference type="SAM" id="Phobius"/>
    </source>
</evidence>
<evidence type="ECO:0000256" key="4">
    <source>
        <dbReference type="ARBA" id="ARBA00022989"/>
    </source>
</evidence>
<reference evidence="10 11" key="1">
    <citation type="submission" date="2019-05" db="EMBL/GenBank/DDBJ databases">
        <title>Verrucobacter flavum gen. nov., sp. nov. a new member of the family Verrucomicrobiaceae.</title>
        <authorList>
            <person name="Szuroczki S."/>
            <person name="Abbaszade G."/>
            <person name="Szabo A."/>
            <person name="Felfoldi T."/>
            <person name="Schumann P."/>
            <person name="Boka K."/>
            <person name="Keki Z."/>
            <person name="Toumi M."/>
            <person name="Toth E."/>
        </authorList>
    </citation>
    <scope>NUCLEOTIDE SEQUENCE [LARGE SCALE GENOMIC DNA]</scope>
    <source>
        <strain evidence="10 11">MG-N-17</strain>
    </source>
</reference>
<dbReference type="OrthoDB" id="9770099at2"/>
<keyword evidence="4 7" id="KW-1133">Transmembrane helix</keyword>
<comment type="subcellular location">
    <subcellularLocation>
        <location evidence="1">Cell membrane</location>
        <topology evidence="1">Multi-pass membrane protein</topology>
    </subcellularLocation>
</comment>
<comment type="similarity">
    <text evidence="6">Belongs to the ABC-4 integral membrane protein family.</text>
</comment>
<dbReference type="PANTHER" id="PTHR30572">
    <property type="entry name" value="MEMBRANE COMPONENT OF TRANSPORTER-RELATED"/>
    <property type="match status" value="1"/>
</dbReference>
<dbReference type="EMBL" id="VAUV01000011">
    <property type="protein sequence ID" value="TLD69782.1"/>
    <property type="molecule type" value="Genomic_DNA"/>
</dbReference>
<feature type="domain" description="MacB-like periplasmic core" evidence="9">
    <location>
        <begin position="21"/>
        <end position="244"/>
    </location>
</feature>
<evidence type="ECO:0000259" key="9">
    <source>
        <dbReference type="Pfam" id="PF12704"/>
    </source>
</evidence>
<keyword evidence="11" id="KW-1185">Reference proteome</keyword>
<dbReference type="GO" id="GO:0005886">
    <property type="term" value="C:plasma membrane"/>
    <property type="evidence" value="ECO:0007669"/>
    <property type="project" value="UniProtKB-SubCell"/>
</dbReference>
<feature type="domain" description="ABC3 transporter permease C-terminal" evidence="8">
    <location>
        <begin position="285"/>
        <end position="397"/>
    </location>
</feature>
<sequence>MKIGPTFRIAARALRRNKMRSILTMLGIIIGVGAVIAMVGIGNGARAQVENQIAALGENMILIFSGSSSTSGVRSGWGGAGTLTIEDALAIGRELPSVRAVSPEVRDGTQVAAGNQNWFTNLLGQSSDYFEMRQWAFESGTGFTEQDVRTAAKVAVIGKTTASQLFGNIDPVGQTFRTQGVPFTIVGLLASKGTSLMGSDQDDTVVVPYTTAMKRLTGANRVRLINVQARSAEEVASAQEQITSLLRQRHNIGPGRDDDFTVRTQDEISEMATSTSRVMTMLLGAIASVSLLVGGIGIMNIMLVSVTERTREIGIRMAVGAHGSDIMLQFLIEAITLSCLGGVIGIILGYGTAEALSHFAGWPTFVSTTAVLTAFGFSAAVGVFFGLYPAKKAAALDPIDALRYE</sequence>
<dbReference type="Proteomes" id="UP000306196">
    <property type="component" value="Unassembled WGS sequence"/>
</dbReference>
<gene>
    <name evidence="10" type="ORF">FEM03_15770</name>
</gene>
<dbReference type="InterPro" id="IPR025857">
    <property type="entry name" value="MacB_PCD"/>
</dbReference>
<keyword evidence="3 7" id="KW-0812">Transmembrane</keyword>
<evidence type="ECO:0000313" key="10">
    <source>
        <dbReference type="EMBL" id="TLD69782.1"/>
    </source>
</evidence>
<dbReference type="Pfam" id="PF02687">
    <property type="entry name" value="FtsX"/>
    <property type="match status" value="1"/>
</dbReference>
<feature type="transmembrane region" description="Helical" evidence="7">
    <location>
        <begin position="21"/>
        <end position="42"/>
    </location>
</feature>
<feature type="transmembrane region" description="Helical" evidence="7">
    <location>
        <begin position="362"/>
        <end position="388"/>
    </location>
</feature>
<dbReference type="GO" id="GO:0022857">
    <property type="term" value="F:transmembrane transporter activity"/>
    <property type="evidence" value="ECO:0007669"/>
    <property type="project" value="TreeGrafter"/>
</dbReference>
<dbReference type="Pfam" id="PF12704">
    <property type="entry name" value="MacB_PCD"/>
    <property type="match status" value="1"/>
</dbReference>
<proteinExistence type="inferred from homology"/>
<dbReference type="InterPro" id="IPR003838">
    <property type="entry name" value="ABC3_permease_C"/>
</dbReference>
<evidence type="ECO:0000256" key="3">
    <source>
        <dbReference type="ARBA" id="ARBA00022692"/>
    </source>
</evidence>
<keyword evidence="5 7" id="KW-0472">Membrane</keyword>
<dbReference type="InterPro" id="IPR050250">
    <property type="entry name" value="Macrolide_Exporter_MacB"/>
</dbReference>
<feature type="transmembrane region" description="Helical" evidence="7">
    <location>
        <begin position="326"/>
        <end position="350"/>
    </location>
</feature>
<dbReference type="AlphaFoldDB" id="A0A5R8KBU9"/>
<evidence type="ECO:0000256" key="6">
    <source>
        <dbReference type="ARBA" id="ARBA00038076"/>
    </source>
</evidence>
<feature type="transmembrane region" description="Helical" evidence="7">
    <location>
        <begin position="281"/>
        <end position="306"/>
    </location>
</feature>
<evidence type="ECO:0000313" key="11">
    <source>
        <dbReference type="Proteomes" id="UP000306196"/>
    </source>
</evidence>
<evidence type="ECO:0000256" key="5">
    <source>
        <dbReference type="ARBA" id="ARBA00023136"/>
    </source>
</evidence>
<organism evidence="10 11">
    <name type="scientific">Phragmitibacter flavus</name>
    <dbReference type="NCBI Taxonomy" id="2576071"/>
    <lineage>
        <taxon>Bacteria</taxon>
        <taxon>Pseudomonadati</taxon>
        <taxon>Verrucomicrobiota</taxon>
        <taxon>Verrucomicrobiia</taxon>
        <taxon>Verrucomicrobiales</taxon>
        <taxon>Verrucomicrobiaceae</taxon>
        <taxon>Phragmitibacter</taxon>
    </lineage>
</organism>
<dbReference type="RefSeq" id="WP_138087241.1">
    <property type="nucleotide sequence ID" value="NZ_VAUV01000011.1"/>
</dbReference>
<dbReference type="PANTHER" id="PTHR30572:SF4">
    <property type="entry name" value="ABC TRANSPORTER PERMEASE YTRF"/>
    <property type="match status" value="1"/>
</dbReference>
<comment type="caution">
    <text evidence="10">The sequence shown here is derived from an EMBL/GenBank/DDBJ whole genome shotgun (WGS) entry which is preliminary data.</text>
</comment>
<accession>A0A5R8KBU9</accession>
<evidence type="ECO:0000259" key="8">
    <source>
        <dbReference type="Pfam" id="PF02687"/>
    </source>
</evidence>